<dbReference type="PANTHER" id="PTHR46188:SF1">
    <property type="entry name" value="BOLA-LIKE PROTEIN 3"/>
    <property type="match status" value="1"/>
</dbReference>
<evidence type="ECO:0000256" key="1">
    <source>
        <dbReference type="ARBA" id="ARBA00005578"/>
    </source>
</evidence>
<keyword evidence="4" id="KW-1185">Reference proteome</keyword>
<dbReference type="InterPro" id="IPR052275">
    <property type="entry name" value="Mt_Fe-S_assembly_factor"/>
</dbReference>
<dbReference type="GO" id="GO:0005759">
    <property type="term" value="C:mitochondrial matrix"/>
    <property type="evidence" value="ECO:0007669"/>
    <property type="project" value="TreeGrafter"/>
</dbReference>
<gene>
    <name evidence="3" type="ORF">PSYICH_LOCUS11847</name>
</gene>
<dbReference type="SUPFAM" id="SSF82657">
    <property type="entry name" value="BolA-like"/>
    <property type="match status" value="1"/>
</dbReference>
<organism evidence="3 4">
    <name type="scientific">Psylliodes chrysocephalus</name>
    <dbReference type="NCBI Taxonomy" id="3402493"/>
    <lineage>
        <taxon>Eukaryota</taxon>
        <taxon>Metazoa</taxon>
        <taxon>Ecdysozoa</taxon>
        <taxon>Arthropoda</taxon>
        <taxon>Hexapoda</taxon>
        <taxon>Insecta</taxon>
        <taxon>Pterygota</taxon>
        <taxon>Neoptera</taxon>
        <taxon>Endopterygota</taxon>
        <taxon>Coleoptera</taxon>
        <taxon>Polyphaga</taxon>
        <taxon>Cucujiformia</taxon>
        <taxon>Chrysomeloidea</taxon>
        <taxon>Chrysomelidae</taxon>
        <taxon>Galerucinae</taxon>
        <taxon>Alticini</taxon>
        <taxon>Psylliodes</taxon>
    </lineage>
</organism>
<evidence type="ECO:0008006" key="5">
    <source>
        <dbReference type="Google" id="ProtNLM"/>
    </source>
</evidence>
<dbReference type="Pfam" id="PF01722">
    <property type="entry name" value="BolA"/>
    <property type="match status" value="1"/>
</dbReference>
<evidence type="ECO:0000256" key="2">
    <source>
        <dbReference type="RuleBase" id="RU003860"/>
    </source>
</evidence>
<sequence>MLKIIKQLIPRRNIRYSQICTKNYSSDSNAPITEKQILEKLKLRFPNAASVNVEDTSGGCGAMFNVSVETAEFKGLSIMKQHRIVYETLKDEMSKLHGLHLETRVSK</sequence>
<accession>A0A9P0D9S3</accession>
<dbReference type="Gene3D" id="3.30.300.90">
    <property type="entry name" value="BolA-like"/>
    <property type="match status" value="1"/>
</dbReference>
<evidence type="ECO:0000313" key="3">
    <source>
        <dbReference type="EMBL" id="CAH1112818.1"/>
    </source>
</evidence>
<proteinExistence type="inferred from homology"/>
<name>A0A9P0D9S3_9CUCU</name>
<dbReference type="PANTHER" id="PTHR46188">
    <property type="entry name" value="BOLA-LIKE PROTEIN 3"/>
    <property type="match status" value="1"/>
</dbReference>
<reference evidence="3" key="1">
    <citation type="submission" date="2022-01" db="EMBL/GenBank/DDBJ databases">
        <authorList>
            <person name="King R."/>
        </authorList>
    </citation>
    <scope>NUCLEOTIDE SEQUENCE</scope>
</reference>
<evidence type="ECO:0000313" key="4">
    <source>
        <dbReference type="Proteomes" id="UP001153636"/>
    </source>
</evidence>
<dbReference type="OrthoDB" id="203381at2759"/>
<dbReference type="InterPro" id="IPR036065">
    <property type="entry name" value="BolA-like_sf"/>
</dbReference>
<protein>
    <recommendedName>
        <fullName evidence="5">BolA-like protein 3</fullName>
    </recommendedName>
</protein>
<dbReference type="EMBL" id="OV651818">
    <property type="protein sequence ID" value="CAH1112818.1"/>
    <property type="molecule type" value="Genomic_DNA"/>
</dbReference>
<comment type="similarity">
    <text evidence="1 2">Belongs to the BolA/IbaG family.</text>
</comment>
<dbReference type="AlphaFoldDB" id="A0A9P0D9S3"/>
<dbReference type="InterPro" id="IPR002634">
    <property type="entry name" value="BolA"/>
</dbReference>
<dbReference type="Proteomes" id="UP001153636">
    <property type="component" value="Chromosome 6"/>
</dbReference>